<reference evidence="1" key="1">
    <citation type="journal article" date="2016" name="Proc. Natl. Acad. Sci. U.S.A.">
        <title>Lipid metabolic changes in an early divergent fungus govern the establishment of a mutualistic symbiosis with endobacteria.</title>
        <authorList>
            <person name="Lastovetsky O.A."/>
            <person name="Gaspar M.L."/>
            <person name="Mondo S.J."/>
            <person name="LaButti K.M."/>
            <person name="Sandor L."/>
            <person name="Grigoriev I.V."/>
            <person name="Henry S.A."/>
            <person name="Pawlowska T.E."/>
        </authorList>
    </citation>
    <scope>NUCLEOTIDE SEQUENCE [LARGE SCALE GENOMIC DNA]</scope>
    <source>
        <strain evidence="1">ATCC 52814</strain>
    </source>
</reference>
<sequence>YSHISNARLHINKAEILFLNDRSQPERTYFLQQHQITKWQDNLSPESLRHLSFPLVQSIVQLRYLKDHLLQIVRSQCATYSQHLSP</sequence>
<proteinExistence type="predicted"/>
<gene>
    <name evidence="1" type="ORF">BCV72DRAFT_210335</name>
</gene>
<dbReference type="VEuPathDB" id="FungiDB:BCV72DRAFT_210335"/>
<organism evidence="1">
    <name type="scientific">Rhizopus microsporus var. microsporus</name>
    <dbReference type="NCBI Taxonomy" id="86635"/>
    <lineage>
        <taxon>Eukaryota</taxon>
        <taxon>Fungi</taxon>
        <taxon>Fungi incertae sedis</taxon>
        <taxon>Mucoromycota</taxon>
        <taxon>Mucoromycotina</taxon>
        <taxon>Mucoromycetes</taxon>
        <taxon>Mucorales</taxon>
        <taxon>Mucorineae</taxon>
        <taxon>Rhizopodaceae</taxon>
        <taxon>Rhizopus</taxon>
    </lineage>
</organism>
<feature type="non-terminal residue" evidence="1">
    <location>
        <position position="1"/>
    </location>
</feature>
<dbReference type="AlphaFoldDB" id="A0A1X0QYS9"/>
<dbReference type="Proteomes" id="UP000242414">
    <property type="component" value="Unassembled WGS sequence"/>
</dbReference>
<accession>A0A1X0QYS9</accession>
<name>A0A1X0QYS9_RHIZD</name>
<evidence type="ECO:0000313" key="1">
    <source>
        <dbReference type="EMBL" id="ORE04920.1"/>
    </source>
</evidence>
<dbReference type="EMBL" id="KV921958">
    <property type="protein sequence ID" value="ORE04920.1"/>
    <property type="molecule type" value="Genomic_DNA"/>
</dbReference>
<protein>
    <submittedName>
        <fullName evidence="1">Uncharacterized protein</fullName>
    </submittedName>
</protein>